<dbReference type="Gene3D" id="3.50.30.60">
    <property type="entry name" value="LD-carboxypeptidase A C-terminal domain-like"/>
    <property type="match status" value="1"/>
</dbReference>
<reference evidence="9" key="2">
    <citation type="submission" date="2023-01" db="EMBL/GenBank/DDBJ databases">
        <authorList>
            <person name="Sun Q."/>
            <person name="Evtushenko L."/>
        </authorList>
    </citation>
    <scope>NUCLEOTIDE SEQUENCE</scope>
    <source>
        <strain evidence="9">VKM Ac-1321</strain>
    </source>
</reference>
<dbReference type="Pfam" id="PF17676">
    <property type="entry name" value="Peptidase_S66C"/>
    <property type="match status" value="1"/>
</dbReference>
<dbReference type="CDD" id="cd07025">
    <property type="entry name" value="Peptidase_S66"/>
    <property type="match status" value="1"/>
</dbReference>
<gene>
    <name evidence="9" type="ORF">GCM10017581_090730</name>
</gene>
<dbReference type="GO" id="GO:0004180">
    <property type="term" value="F:carboxypeptidase activity"/>
    <property type="evidence" value="ECO:0007669"/>
    <property type="project" value="UniProtKB-KW"/>
</dbReference>
<dbReference type="RefSeq" id="WP_261960381.1">
    <property type="nucleotide sequence ID" value="NZ_BAAAXA010000001.1"/>
</dbReference>
<dbReference type="GO" id="GO:0006508">
    <property type="term" value="P:proteolysis"/>
    <property type="evidence" value="ECO:0007669"/>
    <property type="project" value="UniProtKB-KW"/>
</dbReference>
<dbReference type="PANTHER" id="PTHR30237:SF2">
    <property type="entry name" value="MUREIN TETRAPEPTIDE CARBOXYPEPTIDASE"/>
    <property type="match status" value="1"/>
</dbReference>
<accession>A0A9W6KSG0</accession>
<dbReference type="InterPro" id="IPR040921">
    <property type="entry name" value="Peptidase_S66C"/>
</dbReference>
<keyword evidence="3" id="KW-0645">Protease</keyword>
<dbReference type="AlphaFoldDB" id="A0A9W6KSG0"/>
<dbReference type="PANTHER" id="PTHR30237">
    <property type="entry name" value="MURAMOYLTETRAPEPTIDE CARBOXYPEPTIDASE"/>
    <property type="match status" value="1"/>
</dbReference>
<evidence type="ECO:0000313" key="10">
    <source>
        <dbReference type="Proteomes" id="UP001143480"/>
    </source>
</evidence>
<feature type="domain" description="LD-carboxypeptidase N-terminal" evidence="7">
    <location>
        <begin position="9"/>
        <end position="125"/>
    </location>
</feature>
<organism evidence="9 10">
    <name type="scientific">Dactylosporangium matsuzakiense</name>
    <dbReference type="NCBI Taxonomy" id="53360"/>
    <lineage>
        <taxon>Bacteria</taxon>
        <taxon>Bacillati</taxon>
        <taxon>Actinomycetota</taxon>
        <taxon>Actinomycetes</taxon>
        <taxon>Micromonosporales</taxon>
        <taxon>Micromonosporaceae</taxon>
        <taxon>Dactylosporangium</taxon>
    </lineage>
</organism>
<comment type="similarity">
    <text evidence="1">Belongs to the peptidase S66 family.</text>
</comment>
<dbReference type="PIRSF" id="PIRSF028757">
    <property type="entry name" value="LD-carboxypeptidase"/>
    <property type="match status" value="1"/>
</dbReference>
<evidence type="ECO:0000256" key="5">
    <source>
        <dbReference type="ARBA" id="ARBA00022825"/>
    </source>
</evidence>
<protein>
    <submittedName>
        <fullName evidence="9">Muramoyltetrapeptide carboxypeptidase</fullName>
    </submittedName>
</protein>
<feature type="active site" description="Charge relay system" evidence="6">
    <location>
        <position position="202"/>
    </location>
</feature>
<sequence length="300" mass="31148">MNLDRGDTVAIVAPAAQLPARSRALLPRAVDLLESWGLRVRVAVDPGHWFYLAGPDDERARHLGAALADPDVRAVFCTRGGYGTTRLLRRLTGPVTAKIVVGCSDITALHAYLAVRHPVAASVHGPNVATHQLLDDTAEASANRRSLHAVLFDPGYRLSEPVEPLCAGTASGPLAGGCLTLLASLLGTPFMPDLSGRLVFLEDVGEVPYRIDRLLTQLVDAGALDGVAGLVFGRMHECVDAYNDIRAVITDVVGPLGVPVGFGLGSGHGPVNLSLPLGAAARLDASSGVFSVPAGPVATG</sequence>
<dbReference type="Gene3D" id="3.40.50.10740">
    <property type="entry name" value="Class I glutamine amidotransferase-like"/>
    <property type="match status" value="1"/>
</dbReference>
<comment type="caution">
    <text evidence="9">The sequence shown here is derived from an EMBL/GenBank/DDBJ whole genome shotgun (WGS) entry which is preliminary data.</text>
</comment>
<evidence type="ECO:0000256" key="6">
    <source>
        <dbReference type="PIRSR" id="PIRSR028757-1"/>
    </source>
</evidence>
<feature type="domain" description="LD-carboxypeptidase C-terminal" evidence="8">
    <location>
        <begin position="171"/>
        <end position="283"/>
    </location>
</feature>
<keyword evidence="2 9" id="KW-0121">Carboxypeptidase</keyword>
<reference evidence="9" key="1">
    <citation type="journal article" date="2014" name="Int. J. Syst. Evol. Microbiol.">
        <title>Complete genome sequence of Corynebacterium casei LMG S-19264T (=DSM 44701T), isolated from a smear-ripened cheese.</title>
        <authorList>
            <consortium name="US DOE Joint Genome Institute (JGI-PGF)"/>
            <person name="Walter F."/>
            <person name="Albersmeier A."/>
            <person name="Kalinowski J."/>
            <person name="Ruckert C."/>
        </authorList>
    </citation>
    <scope>NUCLEOTIDE SEQUENCE</scope>
    <source>
        <strain evidence="9">VKM Ac-1321</strain>
    </source>
</reference>
<dbReference type="InterPro" id="IPR027461">
    <property type="entry name" value="Carboxypeptidase_A_C_sf"/>
</dbReference>
<evidence type="ECO:0000259" key="7">
    <source>
        <dbReference type="Pfam" id="PF02016"/>
    </source>
</evidence>
<dbReference type="InterPro" id="IPR040449">
    <property type="entry name" value="Peptidase_S66_N"/>
</dbReference>
<dbReference type="InterPro" id="IPR029062">
    <property type="entry name" value="Class_I_gatase-like"/>
</dbReference>
<dbReference type="EMBL" id="BSFP01000092">
    <property type="protein sequence ID" value="GLL07321.1"/>
    <property type="molecule type" value="Genomic_DNA"/>
</dbReference>
<evidence type="ECO:0000313" key="9">
    <source>
        <dbReference type="EMBL" id="GLL07321.1"/>
    </source>
</evidence>
<feature type="active site" description="Charge relay system" evidence="6">
    <location>
        <position position="268"/>
    </location>
</feature>
<dbReference type="Proteomes" id="UP001143480">
    <property type="component" value="Unassembled WGS sequence"/>
</dbReference>
<evidence type="ECO:0000256" key="3">
    <source>
        <dbReference type="ARBA" id="ARBA00022670"/>
    </source>
</evidence>
<feature type="active site" description="Nucleophile" evidence="6">
    <location>
        <position position="104"/>
    </location>
</feature>
<keyword evidence="5" id="KW-0720">Serine protease</keyword>
<dbReference type="InterPro" id="IPR003507">
    <property type="entry name" value="S66_fam"/>
</dbReference>
<evidence type="ECO:0000256" key="4">
    <source>
        <dbReference type="ARBA" id="ARBA00022801"/>
    </source>
</evidence>
<dbReference type="Pfam" id="PF02016">
    <property type="entry name" value="Peptidase_S66"/>
    <property type="match status" value="1"/>
</dbReference>
<evidence type="ECO:0000256" key="1">
    <source>
        <dbReference type="ARBA" id="ARBA00010233"/>
    </source>
</evidence>
<dbReference type="InterPro" id="IPR027478">
    <property type="entry name" value="LdcA_N"/>
</dbReference>
<evidence type="ECO:0000259" key="8">
    <source>
        <dbReference type="Pfam" id="PF17676"/>
    </source>
</evidence>
<dbReference type="SUPFAM" id="SSF141986">
    <property type="entry name" value="LD-carboxypeptidase A C-terminal domain-like"/>
    <property type="match status" value="1"/>
</dbReference>
<keyword evidence="10" id="KW-1185">Reference proteome</keyword>
<dbReference type="SUPFAM" id="SSF52317">
    <property type="entry name" value="Class I glutamine amidotransferase-like"/>
    <property type="match status" value="1"/>
</dbReference>
<evidence type="ECO:0000256" key="2">
    <source>
        <dbReference type="ARBA" id="ARBA00022645"/>
    </source>
</evidence>
<keyword evidence="4" id="KW-0378">Hydrolase</keyword>
<proteinExistence type="inferred from homology"/>
<name>A0A9W6KSG0_9ACTN</name>
<dbReference type="GO" id="GO:0008236">
    <property type="term" value="F:serine-type peptidase activity"/>
    <property type="evidence" value="ECO:0007669"/>
    <property type="project" value="UniProtKB-KW"/>
</dbReference>